<feature type="region of interest" description="Disordered" evidence="1">
    <location>
        <begin position="1"/>
        <end position="59"/>
    </location>
</feature>
<sequence length="82" mass="9498">MDVDRENGKAKGKRLESEMPGELKIKGQANVERRNNKWDDERDEPMEDRAELEKRENELKEKALRNKVVRTRKSGSSTAPTS</sequence>
<feature type="compositionally biased region" description="Basic and acidic residues" evidence="1">
    <location>
        <begin position="1"/>
        <end position="40"/>
    </location>
</feature>
<reference evidence="2 3" key="1">
    <citation type="submission" date="2016-07" db="EMBL/GenBank/DDBJ databases">
        <title>Draft genome of the white-rot fungus Obba rivulosa 3A-2.</title>
        <authorList>
            <consortium name="DOE Joint Genome Institute"/>
            <person name="Miettinen O."/>
            <person name="Riley R."/>
            <person name="Acob R."/>
            <person name="Barry K."/>
            <person name="Cullen D."/>
            <person name="De Vries R."/>
            <person name="Hainaut M."/>
            <person name="Hatakka A."/>
            <person name="Henrissat B."/>
            <person name="Hilden K."/>
            <person name="Kuo R."/>
            <person name="Labutti K."/>
            <person name="Lipzen A."/>
            <person name="Makela M.R."/>
            <person name="Sandor L."/>
            <person name="Spatafora J.W."/>
            <person name="Grigoriev I.V."/>
            <person name="Hibbett D.S."/>
        </authorList>
    </citation>
    <scope>NUCLEOTIDE SEQUENCE [LARGE SCALE GENOMIC DNA]</scope>
    <source>
        <strain evidence="2 3">3A-2</strain>
    </source>
</reference>
<accession>A0A8E2AHD7</accession>
<gene>
    <name evidence="2" type="ORF">OBBRIDRAFT_839651</name>
</gene>
<dbReference type="OrthoDB" id="3033907at2759"/>
<feature type="compositionally biased region" description="Basic and acidic residues" evidence="1">
    <location>
        <begin position="47"/>
        <end position="59"/>
    </location>
</feature>
<name>A0A8E2AHD7_9APHY</name>
<protein>
    <submittedName>
        <fullName evidence="2">Uncharacterized protein</fullName>
    </submittedName>
</protein>
<evidence type="ECO:0000313" key="3">
    <source>
        <dbReference type="Proteomes" id="UP000250043"/>
    </source>
</evidence>
<organism evidence="2 3">
    <name type="scientific">Obba rivulosa</name>
    <dbReference type="NCBI Taxonomy" id="1052685"/>
    <lineage>
        <taxon>Eukaryota</taxon>
        <taxon>Fungi</taxon>
        <taxon>Dikarya</taxon>
        <taxon>Basidiomycota</taxon>
        <taxon>Agaricomycotina</taxon>
        <taxon>Agaricomycetes</taxon>
        <taxon>Polyporales</taxon>
        <taxon>Gelatoporiaceae</taxon>
        <taxon>Obba</taxon>
    </lineage>
</organism>
<proteinExistence type="predicted"/>
<keyword evidence="3" id="KW-1185">Reference proteome</keyword>
<dbReference type="AlphaFoldDB" id="A0A8E2AHD7"/>
<dbReference type="Proteomes" id="UP000250043">
    <property type="component" value="Unassembled WGS sequence"/>
</dbReference>
<evidence type="ECO:0000313" key="2">
    <source>
        <dbReference type="EMBL" id="OCH84516.1"/>
    </source>
</evidence>
<dbReference type="EMBL" id="KV722664">
    <property type="protein sequence ID" value="OCH84516.1"/>
    <property type="molecule type" value="Genomic_DNA"/>
</dbReference>
<evidence type="ECO:0000256" key="1">
    <source>
        <dbReference type="SAM" id="MobiDB-lite"/>
    </source>
</evidence>